<dbReference type="GO" id="GO:0009739">
    <property type="term" value="P:response to gibberellin"/>
    <property type="evidence" value="ECO:0007669"/>
    <property type="project" value="UniProtKB-ARBA"/>
</dbReference>
<dbReference type="InterPro" id="IPR017930">
    <property type="entry name" value="Myb_dom"/>
</dbReference>
<dbReference type="SUPFAM" id="SSF46689">
    <property type="entry name" value="Homeodomain-like"/>
    <property type="match status" value="1"/>
</dbReference>
<evidence type="ECO:0000256" key="4">
    <source>
        <dbReference type="ARBA" id="ARBA00023163"/>
    </source>
</evidence>
<dbReference type="GO" id="GO:0009744">
    <property type="term" value="P:response to sucrose"/>
    <property type="evidence" value="ECO:0007669"/>
    <property type="project" value="UniProtKB-ARBA"/>
</dbReference>
<evidence type="ECO:0000256" key="5">
    <source>
        <dbReference type="ARBA" id="ARBA00023242"/>
    </source>
</evidence>
<keyword evidence="2" id="KW-0805">Transcription regulation</keyword>
<dbReference type="FunFam" id="1.10.10.60:FF:000009">
    <property type="entry name" value="transcription factor MYB1R1"/>
    <property type="match status" value="1"/>
</dbReference>
<dbReference type="GO" id="GO:0005634">
    <property type="term" value="C:nucleus"/>
    <property type="evidence" value="ECO:0007669"/>
    <property type="project" value="UniProtKB-SubCell"/>
</dbReference>
<evidence type="ECO:0000313" key="11">
    <source>
        <dbReference type="Proteomes" id="UP000823388"/>
    </source>
</evidence>
<proteinExistence type="predicted"/>
<comment type="subcellular location">
    <subcellularLocation>
        <location evidence="1">Nucleus</location>
    </subcellularLocation>
</comment>
<dbReference type="Pfam" id="PF23671">
    <property type="entry name" value="HTH_70"/>
    <property type="match status" value="1"/>
</dbReference>
<keyword evidence="11" id="KW-1185">Reference proteome</keyword>
<dbReference type="GO" id="GO:0003700">
    <property type="term" value="F:DNA-binding transcription factor activity"/>
    <property type="evidence" value="ECO:0007669"/>
    <property type="project" value="UniProtKB-ARBA"/>
</dbReference>
<evidence type="ECO:0000256" key="2">
    <source>
        <dbReference type="ARBA" id="ARBA00023015"/>
    </source>
</evidence>
<comment type="caution">
    <text evidence="10">The sequence shown here is derived from an EMBL/GenBank/DDBJ whole genome shotgun (WGS) entry which is preliminary data.</text>
</comment>
<dbReference type="Pfam" id="PF00249">
    <property type="entry name" value="Myb_DNA-binding"/>
    <property type="match status" value="1"/>
</dbReference>
<dbReference type="InterPro" id="IPR001005">
    <property type="entry name" value="SANT/Myb"/>
</dbReference>
<keyword evidence="4" id="KW-0804">Transcription</keyword>
<feature type="domain" description="SANT" evidence="8">
    <location>
        <begin position="137"/>
        <end position="190"/>
    </location>
</feature>
<reference evidence="10" key="1">
    <citation type="submission" date="2020-05" db="EMBL/GenBank/DDBJ databases">
        <title>WGS assembly of Panicum virgatum.</title>
        <authorList>
            <person name="Lovell J.T."/>
            <person name="Jenkins J."/>
            <person name="Shu S."/>
            <person name="Juenger T.E."/>
            <person name="Schmutz J."/>
        </authorList>
    </citation>
    <scope>NUCLEOTIDE SEQUENCE</scope>
    <source>
        <strain evidence="10">AP13</strain>
    </source>
</reference>
<accession>A0A8T0UR61</accession>
<evidence type="ECO:0000256" key="6">
    <source>
        <dbReference type="SAM" id="MobiDB-lite"/>
    </source>
</evidence>
<dbReference type="PROSITE" id="PS50090">
    <property type="entry name" value="MYB_LIKE"/>
    <property type="match status" value="1"/>
</dbReference>
<evidence type="ECO:0000259" key="7">
    <source>
        <dbReference type="PROSITE" id="PS50090"/>
    </source>
</evidence>
<keyword evidence="5" id="KW-0539">Nucleus</keyword>
<dbReference type="InterPro" id="IPR009057">
    <property type="entry name" value="Homeodomain-like_sf"/>
</dbReference>
<dbReference type="Proteomes" id="UP000823388">
    <property type="component" value="Chromosome 3K"/>
</dbReference>
<dbReference type="PROSITE" id="PS51294">
    <property type="entry name" value="HTH_MYB"/>
    <property type="match status" value="1"/>
</dbReference>
<evidence type="ECO:0000313" key="10">
    <source>
        <dbReference type="EMBL" id="KAG2624555.1"/>
    </source>
</evidence>
<dbReference type="InterPro" id="IPR056195">
    <property type="entry name" value="HTH_70"/>
</dbReference>
<organism evidence="10 11">
    <name type="scientific">Panicum virgatum</name>
    <name type="common">Blackwell switchgrass</name>
    <dbReference type="NCBI Taxonomy" id="38727"/>
    <lineage>
        <taxon>Eukaryota</taxon>
        <taxon>Viridiplantae</taxon>
        <taxon>Streptophyta</taxon>
        <taxon>Embryophyta</taxon>
        <taxon>Tracheophyta</taxon>
        <taxon>Spermatophyta</taxon>
        <taxon>Magnoliopsida</taxon>
        <taxon>Liliopsida</taxon>
        <taxon>Poales</taxon>
        <taxon>Poaceae</taxon>
        <taxon>PACMAD clade</taxon>
        <taxon>Panicoideae</taxon>
        <taxon>Panicodae</taxon>
        <taxon>Paniceae</taxon>
        <taxon>Panicinae</taxon>
        <taxon>Panicum</taxon>
        <taxon>Panicum sect. Hiantes</taxon>
    </lineage>
</organism>
<dbReference type="EMBL" id="CM029041">
    <property type="protein sequence ID" value="KAG2624555.1"/>
    <property type="molecule type" value="Genomic_DNA"/>
</dbReference>
<protein>
    <submittedName>
        <fullName evidence="10">Uncharacterized protein</fullName>
    </submittedName>
</protein>
<feature type="region of interest" description="Disordered" evidence="6">
    <location>
        <begin position="266"/>
        <end position="290"/>
    </location>
</feature>
<evidence type="ECO:0000259" key="8">
    <source>
        <dbReference type="PROSITE" id="PS51293"/>
    </source>
</evidence>
<evidence type="ECO:0000256" key="3">
    <source>
        <dbReference type="ARBA" id="ARBA00023125"/>
    </source>
</evidence>
<dbReference type="InterPro" id="IPR017884">
    <property type="entry name" value="SANT_dom"/>
</dbReference>
<feature type="domain" description="Myb-like" evidence="7">
    <location>
        <begin position="134"/>
        <end position="186"/>
    </location>
</feature>
<dbReference type="NCBIfam" id="TIGR01557">
    <property type="entry name" value="myb_SHAQKYF"/>
    <property type="match status" value="1"/>
</dbReference>
<dbReference type="PANTHER" id="PTHR44042:SF11">
    <property type="entry name" value="OS06G0173800 PROTEIN"/>
    <property type="match status" value="1"/>
</dbReference>
<feature type="domain" description="HTH myb-type" evidence="9">
    <location>
        <begin position="134"/>
        <end position="190"/>
    </location>
</feature>
<evidence type="ECO:0000259" key="9">
    <source>
        <dbReference type="PROSITE" id="PS51294"/>
    </source>
</evidence>
<dbReference type="AlphaFoldDB" id="A0A8T0UR61"/>
<name>A0A8T0UR61_PANVG</name>
<dbReference type="Gene3D" id="1.10.10.60">
    <property type="entry name" value="Homeodomain-like"/>
    <property type="match status" value="1"/>
</dbReference>
<dbReference type="InterPro" id="IPR006447">
    <property type="entry name" value="Myb_dom_plants"/>
</dbReference>
<dbReference type="PANTHER" id="PTHR44042">
    <property type="entry name" value="DUPLICATED HOMEODOMAIN-LIKE SUPERFAMILY PROTEIN-RELATED"/>
    <property type="match status" value="1"/>
</dbReference>
<feature type="compositionally biased region" description="Polar residues" evidence="6">
    <location>
        <begin position="266"/>
        <end position="281"/>
    </location>
</feature>
<keyword evidence="3" id="KW-0238">DNA-binding</keyword>
<evidence type="ECO:0000256" key="1">
    <source>
        <dbReference type="ARBA" id="ARBA00004123"/>
    </source>
</evidence>
<dbReference type="SMART" id="SM00717">
    <property type="entry name" value="SANT"/>
    <property type="match status" value="1"/>
</dbReference>
<gene>
    <name evidence="10" type="ORF">PVAP13_3KG142300</name>
</gene>
<dbReference type="GO" id="GO:0003677">
    <property type="term" value="F:DNA binding"/>
    <property type="evidence" value="ECO:0007669"/>
    <property type="project" value="UniProtKB-KW"/>
</dbReference>
<dbReference type="PROSITE" id="PS51293">
    <property type="entry name" value="SANT"/>
    <property type="match status" value="1"/>
</dbReference>
<sequence>MDPKFNGEWSASEIRMAKSLIASHNASNNSANDMNKKHNNIVNQLQAWFPSKERHQVVKLYVELVVEMMRQPGQSGNQSMVANNLVNHNYGIPVEDPTMNNMNMPLASLTGKKSEATRVVEEAPQRQVIIPQQERRQKGGIWTKHEHRQFLCGLCVYGRGDWKNISRHFVTTRTPVQVSSHAQKYFRRLERTNEKQRHSINDIGLYDEPRALNNNSSGWKPLTFSGVNNPNGYGSISSKLPTMNNLGHTWSSPFLYSDGQASSSQATTWTGQQLGASSSTALAPEGAGNQMAWTGDQQGYFYS</sequence>
<dbReference type="CDD" id="cd00167">
    <property type="entry name" value="SANT"/>
    <property type="match status" value="1"/>
</dbReference>